<reference evidence="3 4" key="1">
    <citation type="journal article" date="2018" name="Microb. Genom.">
        <title>Expanding an expanded genome: long-read sequencing of Trypanosoma cruzi.</title>
        <authorList>
            <person name="Berna L."/>
            <person name="Rodriguez M."/>
            <person name="Chiribao M.L."/>
            <person name="Parodi-Talice A."/>
            <person name="Pita S."/>
            <person name="Rijo G."/>
            <person name="Alvarez-Valin F."/>
            <person name="Robello C."/>
        </authorList>
    </citation>
    <scope>NUCLEOTIDE SEQUENCE [LARGE SCALE GENOMIC DNA]</scope>
    <source>
        <strain evidence="3 4">TCC</strain>
    </source>
</reference>
<dbReference type="VEuPathDB" id="TriTrypDB:Tc_MARK_9004"/>
<dbReference type="VEuPathDB" id="TriTrypDB:C3747_132g107"/>
<feature type="chain" id="PRO_5030058798" evidence="2">
    <location>
        <begin position="27"/>
        <end position="476"/>
    </location>
</feature>
<accession>A0A2V2WA52</accession>
<dbReference type="VEuPathDB" id="TriTrypDB:TcCLB.510463.240"/>
<feature type="compositionally biased region" description="Basic and acidic residues" evidence="1">
    <location>
        <begin position="147"/>
        <end position="161"/>
    </location>
</feature>
<feature type="compositionally biased region" description="Polar residues" evidence="1">
    <location>
        <begin position="178"/>
        <end position="195"/>
    </location>
</feature>
<dbReference type="VEuPathDB" id="TriTrypDB:TcBrA4_0172420"/>
<dbReference type="VEuPathDB" id="TriTrypDB:TCDM_12923"/>
<dbReference type="AlphaFoldDB" id="A0A2V2WA52"/>
<dbReference type="VEuPathDB" id="TriTrypDB:C4B63_96g40"/>
<dbReference type="VEuPathDB" id="TriTrypDB:BCY84_04695"/>
<feature type="compositionally biased region" description="Low complexity" evidence="1">
    <location>
        <begin position="394"/>
        <end position="419"/>
    </location>
</feature>
<name>A0A2V2WA52_TRYCR</name>
<feature type="compositionally biased region" description="Acidic residues" evidence="1">
    <location>
        <begin position="373"/>
        <end position="386"/>
    </location>
</feature>
<dbReference type="VEuPathDB" id="TriTrypDB:TCSYLVIO_009606"/>
<dbReference type="VEuPathDB" id="TriTrypDB:ECC02_010794"/>
<feature type="compositionally biased region" description="Basic and acidic residues" evidence="1">
    <location>
        <begin position="339"/>
        <end position="348"/>
    </location>
</feature>
<organism evidence="3 4">
    <name type="scientific">Trypanosoma cruzi</name>
    <dbReference type="NCBI Taxonomy" id="5693"/>
    <lineage>
        <taxon>Eukaryota</taxon>
        <taxon>Discoba</taxon>
        <taxon>Euglenozoa</taxon>
        <taxon>Kinetoplastea</taxon>
        <taxon>Metakinetoplastina</taxon>
        <taxon>Trypanosomatida</taxon>
        <taxon>Trypanosomatidae</taxon>
        <taxon>Trypanosoma</taxon>
        <taxon>Schizotrypanum</taxon>
    </lineage>
</organism>
<dbReference type="EMBL" id="PRFC01000132">
    <property type="protein sequence ID" value="PWV05401.1"/>
    <property type="molecule type" value="Genomic_DNA"/>
</dbReference>
<feature type="compositionally biased region" description="Polar residues" evidence="1">
    <location>
        <begin position="440"/>
        <end position="452"/>
    </location>
</feature>
<feature type="compositionally biased region" description="Acidic residues" evidence="1">
    <location>
        <begin position="119"/>
        <end position="134"/>
    </location>
</feature>
<evidence type="ECO:0000313" key="3">
    <source>
        <dbReference type="EMBL" id="PWV05401.1"/>
    </source>
</evidence>
<dbReference type="Proteomes" id="UP000246078">
    <property type="component" value="Unassembled WGS sequence"/>
</dbReference>
<gene>
    <name evidence="3" type="ORF">C3747_132g107</name>
</gene>
<protein>
    <submittedName>
        <fullName evidence="3">Mucin-associated surface protein (MASP)</fullName>
    </submittedName>
</protein>
<feature type="compositionally biased region" description="Basic and acidic residues" evidence="1">
    <location>
        <begin position="226"/>
        <end position="235"/>
    </location>
</feature>
<comment type="caution">
    <text evidence="3">The sequence shown here is derived from an EMBL/GenBank/DDBJ whole genome shotgun (WGS) entry which is preliminary data.</text>
</comment>
<feature type="signal peptide" evidence="2">
    <location>
        <begin position="1"/>
        <end position="26"/>
    </location>
</feature>
<sequence length="476" mass="49757">MKCVPLLLLLYFTVPCLLLLSLCVDGELVCAEGYTQVTGVMAMTMTDRVLLVCALCVLWCVAGGICEEQVKVVDGGAPGGGSVVLVKANGVTATPMPSEQTGVLQVAEEAPNKRAADSSSEEEAKEEDGGDEPEEGSKEEAEEIIMEEGKGGKETDKENQSQREGAAGHPVAAKGIAGNSNQTLHTPLSTEHNPSPDSPRLNLESPQNNLSKNNDSAKNQQTEGSRPGEEDKSKLSEGVPEPGPGKGNSGPEPGKQTEIHEPTGLSSASSGDAQETKHAVNGPPNASPGPVGGVTTGSHTDVKTGTEVHPPPPQEHPSPAVAAEKEDSIMEDVAIQRGGNERPQEKLPEAATAAPPEGLRTSAVRSSEKTEDVTDENEEIGEENAEDETKQRQEQLQLPQQPQQSGEKGQQQQQQQQQEDQSHGYSTDDGEVPKKDKNDVGTNNSDGSTAVSHATSPLLPLLLVVACAAAAAVVAV</sequence>
<dbReference type="VEuPathDB" id="TriTrypDB:TcCLB.510621.20"/>
<evidence type="ECO:0000256" key="1">
    <source>
        <dbReference type="SAM" id="MobiDB-lite"/>
    </source>
</evidence>
<evidence type="ECO:0000313" key="4">
    <source>
        <dbReference type="Proteomes" id="UP000246078"/>
    </source>
</evidence>
<proteinExistence type="predicted"/>
<feature type="compositionally biased region" description="Polar residues" evidence="1">
    <location>
        <begin position="204"/>
        <end position="224"/>
    </location>
</feature>
<feature type="compositionally biased region" description="Polar residues" evidence="1">
    <location>
        <begin position="264"/>
        <end position="273"/>
    </location>
</feature>
<evidence type="ECO:0000256" key="2">
    <source>
        <dbReference type="SAM" id="SignalP"/>
    </source>
</evidence>
<feature type="region of interest" description="Disordered" evidence="1">
    <location>
        <begin position="96"/>
        <end position="452"/>
    </location>
</feature>
<keyword evidence="2" id="KW-0732">Signal</keyword>
<dbReference type="VEuPathDB" id="TriTrypDB:TcCL_Unassigned00373"/>